<name>A0AAJ0MQR4_9PEZI</name>
<dbReference type="Proteomes" id="UP001285908">
    <property type="component" value="Unassembled WGS sequence"/>
</dbReference>
<keyword evidence="3" id="KW-1185">Reference proteome</keyword>
<accession>A0AAJ0MQR4</accession>
<dbReference type="AlphaFoldDB" id="A0AAJ0MQR4"/>
<evidence type="ECO:0000313" key="3">
    <source>
        <dbReference type="Proteomes" id="UP001285908"/>
    </source>
</evidence>
<keyword evidence="1" id="KW-1133">Transmembrane helix</keyword>
<protein>
    <submittedName>
        <fullName evidence="2">Uncharacterized protein</fullName>
    </submittedName>
</protein>
<evidence type="ECO:0000256" key="1">
    <source>
        <dbReference type="SAM" id="Phobius"/>
    </source>
</evidence>
<comment type="caution">
    <text evidence="2">The sequence shown here is derived from an EMBL/GenBank/DDBJ whole genome shotgun (WGS) entry which is preliminary data.</text>
</comment>
<dbReference type="GeneID" id="87870477"/>
<organism evidence="2 3">
    <name type="scientific">Neurospora hispaniola</name>
    <dbReference type="NCBI Taxonomy" id="588809"/>
    <lineage>
        <taxon>Eukaryota</taxon>
        <taxon>Fungi</taxon>
        <taxon>Dikarya</taxon>
        <taxon>Ascomycota</taxon>
        <taxon>Pezizomycotina</taxon>
        <taxon>Sordariomycetes</taxon>
        <taxon>Sordariomycetidae</taxon>
        <taxon>Sordariales</taxon>
        <taxon>Sordariaceae</taxon>
        <taxon>Neurospora</taxon>
    </lineage>
</organism>
<feature type="transmembrane region" description="Helical" evidence="1">
    <location>
        <begin position="14"/>
        <end position="34"/>
    </location>
</feature>
<keyword evidence="1" id="KW-0472">Membrane</keyword>
<dbReference type="EMBL" id="JAULSX010000005">
    <property type="protein sequence ID" value="KAK3490722.1"/>
    <property type="molecule type" value="Genomic_DNA"/>
</dbReference>
<reference evidence="2 3" key="1">
    <citation type="journal article" date="2023" name="Mol. Phylogenet. Evol.">
        <title>Genome-scale phylogeny and comparative genomics of the fungal order Sordariales.</title>
        <authorList>
            <person name="Hensen N."/>
            <person name="Bonometti L."/>
            <person name="Westerberg I."/>
            <person name="Brannstrom I.O."/>
            <person name="Guillou S."/>
            <person name="Cros-Aarteil S."/>
            <person name="Calhoun S."/>
            <person name="Haridas S."/>
            <person name="Kuo A."/>
            <person name="Mondo S."/>
            <person name="Pangilinan J."/>
            <person name="Riley R."/>
            <person name="LaButti K."/>
            <person name="Andreopoulos B."/>
            <person name="Lipzen A."/>
            <person name="Chen C."/>
            <person name="Yan M."/>
            <person name="Daum C."/>
            <person name="Ng V."/>
            <person name="Clum A."/>
            <person name="Steindorff A."/>
            <person name="Ohm R.A."/>
            <person name="Martin F."/>
            <person name="Silar P."/>
            <person name="Natvig D.O."/>
            <person name="Lalanne C."/>
            <person name="Gautier V."/>
            <person name="Ament-Velasquez S.L."/>
            <person name="Kruys A."/>
            <person name="Hutchinson M.I."/>
            <person name="Powell A.J."/>
            <person name="Barry K."/>
            <person name="Miller A.N."/>
            <person name="Grigoriev I.V."/>
            <person name="Debuchy R."/>
            <person name="Gladieux P."/>
            <person name="Hiltunen Thoren M."/>
            <person name="Johannesson H."/>
        </authorList>
    </citation>
    <scope>NUCLEOTIDE SEQUENCE [LARGE SCALE GENOMIC DNA]</scope>
    <source>
        <strain evidence="2 3">FGSC 10403</strain>
    </source>
</reference>
<proteinExistence type="predicted"/>
<evidence type="ECO:0000313" key="2">
    <source>
        <dbReference type="EMBL" id="KAK3490722.1"/>
    </source>
</evidence>
<dbReference type="RefSeq" id="XP_062691905.1">
    <property type="nucleotide sequence ID" value="XM_062832855.1"/>
</dbReference>
<sequence length="170" mass="19691">MMWRPPPRQSHGEWLEIIFVGLLLKSISFPFHVFRLFRETGSMTAVLVTYDGRRPRKRGRQARLSRIRVASAMVCSVPARHAEFGFVHQIGVAGRLTRSGYIVQNCGHWAKVRWLLKKGQLYFIPYWGLPLGYRFPSRGLICVDEGGVHFLRRRRALLGFVQQDHMESVV</sequence>
<gene>
    <name evidence="2" type="ORF">B0T23DRAFT_168179</name>
</gene>
<keyword evidence="1" id="KW-0812">Transmembrane</keyword>